<feature type="transmembrane region" description="Helical" evidence="6">
    <location>
        <begin position="86"/>
        <end position="105"/>
    </location>
</feature>
<evidence type="ECO:0000256" key="6">
    <source>
        <dbReference type="SAM" id="Phobius"/>
    </source>
</evidence>
<dbReference type="RefSeq" id="WP_371387275.1">
    <property type="nucleotide sequence ID" value="NZ_JBGLYH010000041.1"/>
</dbReference>
<dbReference type="InterPro" id="IPR018393">
    <property type="entry name" value="NADHpl_OxRdtase_5_subgr"/>
</dbReference>
<dbReference type="PANTHER" id="PTHR42829:SF2">
    <property type="entry name" value="NADH-UBIQUINONE OXIDOREDUCTASE CHAIN 5"/>
    <property type="match status" value="1"/>
</dbReference>
<feature type="transmembrane region" description="Helical" evidence="6">
    <location>
        <begin position="203"/>
        <end position="224"/>
    </location>
</feature>
<feature type="transmembrane region" description="Helical" evidence="6">
    <location>
        <begin position="304"/>
        <end position="323"/>
    </location>
</feature>
<feature type="transmembrane region" description="Helical" evidence="6">
    <location>
        <begin position="329"/>
        <end position="353"/>
    </location>
</feature>
<feature type="transmembrane region" description="Helical" evidence="6">
    <location>
        <begin position="462"/>
        <end position="493"/>
    </location>
</feature>
<feature type="domain" description="NADH-Ubiquinone oxidoreductase (complex I) chain 5 N-terminal" evidence="8">
    <location>
        <begin position="66"/>
        <end position="116"/>
    </location>
</feature>
<feature type="domain" description="NADH:quinone oxidoreductase/Mrp antiporter transmembrane" evidence="7">
    <location>
        <begin position="132"/>
        <end position="425"/>
    </location>
</feature>
<dbReference type="EMBL" id="JBGLYH010000041">
    <property type="protein sequence ID" value="MEZ7197762.1"/>
    <property type="molecule type" value="Genomic_DNA"/>
</dbReference>
<feature type="transmembrane region" description="Helical" evidence="6">
    <location>
        <begin position="374"/>
        <end position="395"/>
    </location>
</feature>
<sequence>MTATLCLTLFAPLAGAVILALAGRALPRMVSGPLACLAVGASLAGAVLSWARLDHGQELVVHLLDWFEAGGLRVSATLLYNPLCAAMTTMVAFVSLVIHVHSLYFMRDDDGWVRYFCYLNLFVFFMQSIAMADDLVFLFMGWEGVGFCSFSLIGFWYREPKNVLAGNKAFLVTRIGDVAFLGALAVLFSAGGDLSIHHLSGNASVMAASTLTLVGLLLLVAATGKSAQLPLLVWLPDAMAGPSPVSALIHAATMVTAGVYLLIRTFPVLLHADAVALQAVAVVGALTAFFAACSALAQHDIKRVLAWSTISQVGYMFLGVGAGDPSGSFFHLLVHAFFKSLLFMVAGIVIQALDEEHDIFRMGARVRGLVPGAALAFFCGAAALAGLPPFAGFFSKGRILESALSMAQTGQGIWVFVWAAGTVTALLTAIYSFRVFLLAFIGRPALPPETGTKKTPAAMLHVLWPLALLAVAAGLLDLPAHFAHLIGVAPHWLDHLTGLIPSTSHGAEWTGTLAEGLDAGLAVLGLAIALYLYGPWRERRVPAPDRGLPRFLLNGWDLDALYMNGVARPYARAASRVWRNVEDRLVDAAALGLGSLALRAGARLSKWGVERLSNYLLWLLLGVVGMLVVMAAIGIR</sequence>
<protein>
    <submittedName>
        <fullName evidence="9">NADH-quinone oxidoreductase subunit L</fullName>
    </submittedName>
</protein>
<evidence type="ECO:0000256" key="1">
    <source>
        <dbReference type="ARBA" id="ARBA00004127"/>
    </source>
</evidence>
<feature type="transmembrane region" description="Helical" evidence="6">
    <location>
        <begin position="136"/>
        <end position="157"/>
    </location>
</feature>
<evidence type="ECO:0000313" key="10">
    <source>
        <dbReference type="Proteomes" id="UP001568698"/>
    </source>
</evidence>
<dbReference type="PRINTS" id="PR01434">
    <property type="entry name" value="NADHDHGNASE5"/>
</dbReference>
<feature type="transmembrane region" description="Helical" evidence="6">
    <location>
        <begin position="615"/>
        <end position="635"/>
    </location>
</feature>
<comment type="caution">
    <text evidence="9">The sequence shown here is derived from an EMBL/GenBank/DDBJ whole genome shotgun (WGS) entry which is preliminary data.</text>
</comment>
<evidence type="ECO:0000259" key="7">
    <source>
        <dbReference type="Pfam" id="PF00361"/>
    </source>
</evidence>
<keyword evidence="2 5" id="KW-0812">Transmembrane</keyword>
<accession>A0ABV4K474</accession>
<comment type="subcellular location">
    <subcellularLocation>
        <location evidence="1">Endomembrane system</location>
        <topology evidence="1">Multi-pass membrane protein</topology>
    </subcellularLocation>
    <subcellularLocation>
        <location evidence="5">Membrane</location>
        <topology evidence="5">Multi-pass membrane protein</topology>
    </subcellularLocation>
</comment>
<proteinExistence type="predicted"/>
<dbReference type="NCBIfam" id="NF005141">
    <property type="entry name" value="PRK06590.1"/>
    <property type="match status" value="1"/>
</dbReference>
<dbReference type="InterPro" id="IPR001516">
    <property type="entry name" value="Proton_antipo_N"/>
</dbReference>
<dbReference type="Pfam" id="PF00662">
    <property type="entry name" value="Proton_antipo_N"/>
    <property type="match status" value="1"/>
</dbReference>
<evidence type="ECO:0000256" key="2">
    <source>
        <dbReference type="ARBA" id="ARBA00022692"/>
    </source>
</evidence>
<dbReference type="NCBIfam" id="TIGR01974">
    <property type="entry name" value="NDH_I_L"/>
    <property type="match status" value="1"/>
</dbReference>
<keyword evidence="4 6" id="KW-0472">Membrane</keyword>
<feature type="transmembrane region" description="Helical" evidence="6">
    <location>
        <begin position="513"/>
        <end position="533"/>
    </location>
</feature>
<keyword evidence="3 6" id="KW-1133">Transmembrane helix</keyword>
<feature type="transmembrane region" description="Helical" evidence="6">
    <location>
        <begin position="169"/>
        <end position="191"/>
    </location>
</feature>
<dbReference type="Proteomes" id="UP001568698">
    <property type="component" value="Unassembled WGS sequence"/>
</dbReference>
<feature type="transmembrane region" description="Helical" evidence="6">
    <location>
        <begin position="112"/>
        <end position="130"/>
    </location>
</feature>
<dbReference type="InterPro" id="IPR003945">
    <property type="entry name" value="NU5C-like"/>
</dbReference>
<feature type="transmembrane region" description="Helical" evidence="6">
    <location>
        <begin position="32"/>
        <end position="51"/>
    </location>
</feature>
<evidence type="ECO:0000259" key="8">
    <source>
        <dbReference type="Pfam" id="PF00662"/>
    </source>
</evidence>
<keyword evidence="10" id="KW-1185">Reference proteome</keyword>
<dbReference type="PANTHER" id="PTHR42829">
    <property type="entry name" value="NADH-UBIQUINONE OXIDOREDUCTASE CHAIN 5"/>
    <property type="match status" value="1"/>
</dbReference>
<evidence type="ECO:0000256" key="3">
    <source>
        <dbReference type="ARBA" id="ARBA00022989"/>
    </source>
</evidence>
<feature type="transmembrane region" description="Helical" evidence="6">
    <location>
        <begin position="415"/>
        <end position="441"/>
    </location>
</feature>
<name>A0ABV4K474_9BACT</name>
<organism evidence="9 10">
    <name type="scientific">Pseudodesulfovibrio karagichevae</name>
    <dbReference type="NCBI Taxonomy" id="3239305"/>
    <lineage>
        <taxon>Bacteria</taxon>
        <taxon>Pseudomonadati</taxon>
        <taxon>Thermodesulfobacteriota</taxon>
        <taxon>Desulfovibrionia</taxon>
        <taxon>Desulfovibrionales</taxon>
        <taxon>Desulfovibrionaceae</taxon>
    </lineage>
</organism>
<gene>
    <name evidence="9" type="primary">nuoL</name>
    <name evidence="9" type="ORF">AB6M95_13445</name>
</gene>
<reference evidence="9 10" key="1">
    <citation type="submission" date="2024-08" db="EMBL/GenBank/DDBJ databases">
        <title>Sulfate-reducing bacteria isolated from formation water of the oil field in Kazakhstan and description of Pseudodesulfovibrio sp.</title>
        <authorList>
            <person name="Bidzhieva S.K."/>
            <person name="Tourova T.P."/>
            <person name="Grouzdev D.S."/>
            <person name="Beletsky A.V."/>
            <person name="Sokolova D.S."/>
            <person name="Samigullina S.R."/>
            <person name="Poltaraus A.B."/>
            <person name="Avtukh A.N."/>
            <person name="Tereshina V.M."/>
            <person name="Zhaparov N.S."/>
            <person name="Mardanov A.V."/>
            <person name="Nazina T.N."/>
        </authorList>
    </citation>
    <scope>NUCLEOTIDE SEQUENCE [LARGE SCALE GENOMIC DNA]</scope>
    <source>
        <strain evidence="9 10">9FUS</strain>
    </source>
</reference>
<evidence type="ECO:0000313" key="9">
    <source>
        <dbReference type="EMBL" id="MEZ7197762.1"/>
    </source>
</evidence>
<dbReference type="Gene3D" id="1.20.5.2700">
    <property type="match status" value="1"/>
</dbReference>
<dbReference type="Pfam" id="PF00361">
    <property type="entry name" value="Proton_antipo_M"/>
    <property type="match status" value="1"/>
</dbReference>
<dbReference type="InterPro" id="IPR001750">
    <property type="entry name" value="ND/Mrp_TM"/>
</dbReference>
<evidence type="ECO:0000256" key="5">
    <source>
        <dbReference type="RuleBase" id="RU000320"/>
    </source>
</evidence>
<evidence type="ECO:0000256" key="4">
    <source>
        <dbReference type="ARBA" id="ARBA00023136"/>
    </source>
</evidence>
<feature type="transmembrane region" description="Helical" evidence="6">
    <location>
        <begin position="275"/>
        <end position="297"/>
    </location>
</feature>